<gene>
    <name evidence="1" type="ORF">GCM10007392_04370</name>
</gene>
<protein>
    <submittedName>
        <fullName evidence="1">Uncharacterized protein</fullName>
    </submittedName>
</protein>
<organism evidence="1 2">
    <name type="scientific">Saccharospirillum salsuginis</name>
    <dbReference type="NCBI Taxonomy" id="418750"/>
    <lineage>
        <taxon>Bacteria</taxon>
        <taxon>Pseudomonadati</taxon>
        <taxon>Pseudomonadota</taxon>
        <taxon>Gammaproteobacteria</taxon>
        <taxon>Oceanospirillales</taxon>
        <taxon>Saccharospirillaceae</taxon>
        <taxon>Saccharospirillum</taxon>
    </lineage>
</organism>
<reference evidence="1" key="2">
    <citation type="submission" date="2020-09" db="EMBL/GenBank/DDBJ databases">
        <authorList>
            <person name="Sun Q."/>
            <person name="Kim S."/>
        </authorList>
    </citation>
    <scope>NUCLEOTIDE SEQUENCE</scope>
    <source>
        <strain evidence="1">KCTC 22169</strain>
    </source>
</reference>
<accession>A0A918JZY7</accession>
<dbReference type="Proteomes" id="UP000626148">
    <property type="component" value="Unassembled WGS sequence"/>
</dbReference>
<dbReference type="EMBL" id="BMXR01000001">
    <property type="protein sequence ID" value="GGX40722.1"/>
    <property type="molecule type" value="Genomic_DNA"/>
</dbReference>
<name>A0A918JZY7_9GAMM</name>
<keyword evidence="2" id="KW-1185">Reference proteome</keyword>
<sequence>MVARSARLFVAQLPAGSGSNGQPLATLAQTTAGNHPMPGVPIATGTGAIDFRTGIPGKGSVKFRVSGADKRLL</sequence>
<reference evidence="1" key="1">
    <citation type="journal article" date="2014" name="Int. J. Syst. Evol. Microbiol.">
        <title>Complete genome sequence of Corynebacterium casei LMG S-19264T (=DSM 44701T), isolated from a smear-ripened cheese.</title>
        <authorList>
            <consortium name="US DOE Joint Genome Institute (JGI-PGF)"/>
            <person name="Walter F."/>
            <person name="Albersmeier A."/>
            <person name="Kalinowski J."/>
            <person name="Ruckert C."/>
        </authorList>
    </citation>
    <scope>NUCLEOTIDE SEQUENCE</scope>
    <source>
        <strain evidence="1">KCTC 22169</strain>
    </source>
</reference>
<comment type="caution">
    <text evidence="1">The sequence shown here is derived from an EMBL/GenBank/DDBJ whole genome shotgun (WGS) entry which is preliminary data.</text>
</comment>
<dbReference type="AlphaFoldDB" id="A0A918JZY7"/>
<proteinExistence type="predicted"/>
<evidence type="ECO:0000313" key="1">
    <source>
        <dbReference type="EMBL" id="GGX40722.1"/>
    </source>
</evidence>
<evidence type="ECO:0000313" key="2">
    <source>
        <dbReference type="Proteomes" id="UP000626148"/>
    </source>
</evidence>